<dbReference type="EMBL" id="SRMA01026814">
    <property type="protein sequence ID" value="TRY68003.1"/>
    <property type="molecule type" value="Genomic_DNA"/>
</dbReference>
<dbReference type="AlphaFoldDB" id="A0A553NRF1"/>
<evidence type="ECO:0000256" key="1">
    <source>
        <dbReference type="SAM" id="MobiDB-lite"/>
    </source>
</evidence>
<organism evidence="2 3">
    <name type="scientific">Danionella cerebrum</name>
    <dbReference type="NCBI Taxonomy" id="2873325"/>
    <lineage>
        <taxon>Eukaryota</taxon>
        <taxon>Metazoa</taxon>
        <taxon>Chordata</taxon>
        <taxon>Craniata</taxon>
        <taxon>Vertebrata</taxon>
        <taxon>Euteleostomi</taxon>
        <taxon>Actinopterygii</taxon>
        <taxon>Neopterygii</taxon>
        <taxon>Teleostei</taxon>
        <taxon>Ostariophysi</taxon>
        <taxon>Cypriniformes</taxon>
        <taxon>Danionidae</taxon>
        <taxon>Danioninae</taxon>
        <taxon>Danionella</taxon>
    </lineage>
</organism>
<reference evidence="2 3" key="1">
    <citation type="journal article" date="2019" name="Sci. Data">
        <title>Hybrid genome assembly and annotation of Danionella translucida.</title>
        <authorList>
            <person name="Kadobianskyi M."/>
            <person name="Schulze L."/>
            <person name="Schuelke M."/>
            <person name="Judkewitz B."/>
        </authorList>
    </citation>
    <scope>NUCLEOTIDE SEQUENCE [LARGE SCALE GENOMIC DNA]</scope>
    <source>
        <strain evidence="2 3">Bolton</strain>
    </source>
</reference>
<dbReference type="Proteomes" id="UP000316079">
    <property type="component" value="Unassembled WGS sequence"/>
</dbReference>
<keyword evidence="3" id="KW-1185">Reference proteome</keyword>
<accession>A0A553NRF1</accession>
<feature type="region of interest" description="Disordered" evidence="1">
    <location>
        <begin position="1"/>
        <end position="42"/>
    </location>
</feature>
<comment type="caution">
    <text evidence="2">The sequence shown here is derived from an EMBL/GenBank/DDBJ whole genome shotgun (WGS) entry which is preliminary data.</text>
</comment>
<protein>
    <submittedName>
        <fullName evidence="2">Uncharacterized protein</fullName>
    </submittedName>
</protein>
<sequence>MEMSGTYRDLSCLTPTTEPFRRPQFTSSSSTADEPETQDKTNLNEEISGQVIDFAKLRDVHSPSFLKFIIHLLSKTIQFLIYSRIIQDTTQVQSEELKRLLLLELETRQFPEIVTCTGIFWSYDHVFNTHDLEFCRELEIEEALGGFVESVRIQNPGKGVPFQLLEDWFDMLEIVLHNIDVFLHFL</sequence>
<gene>
    <name evidence="2" type="ORF">DNTS_007252</name>
</gene>
<proteinExistence type="predicted"/>
<name>A0A553NRF1_9TELE</name>
<evidence type="ECO:0000313" key="3">
    <source>
        <dbReference type="Proteomes" id="UP000316079"/>
    </source>
</evidence>
<evidence type="ECO:0000313" key="2">
    <source>
        <dbReference type="EMBL" id="TRY68003.1"/>
    </source>
</evidence>